<evidence type="ECO:0000313" key="3">
    <source>
        <dbReference type="Proteomes" id="UP000287651"/>
    </source>
</evidence>
<proteinExistence type="predicted"/>
<keyword evidence="1" id="KW-1133">Transmembrane helix</keyword>
<sequence length="49" mass="5557">MLADRKFCKWESTVLWDMIDPKSFAPLISIYVAAFCTGVIGIRHNRAAL</sequence>
<keyword evidence="1" id="KW-0812">Transmembrane</keyword>
<dbReference type="Proteomes" id="UP000287651">
    <property type="component" value="Unassembled WGS sequence"/>
</dbReference>
<name>A0A426Y587_ENSVE</name>
<evidence type="ECO:0000256" key="1">
    <source>
        <dbReference type="SAM" id="Phobius"/>
    </source>
</evidence>
<feature type="transmembrane region" description="Helical" evidence="1">
    <location>
        <begin position="24"/>
        <end position="42"/>
    </location>
</feature>
<dbReference type="PANTHER" id="PTHR37898:SF1">
    <property type="entry name" value="OS05G0540200 PROTEIN"/>
    <property type="match status" value="1"/>
</dbReference>
<accession>A0A426Y587</accession>
<dbReference type="EMBL" id="AMZH03014905">
    <property type="protein sequence ID" value="RRT46864.1"/>
    <property type="molecule type" value="Genomic_DNA"/>
</dbReference>
<dbReference type="AlphaFoldDB" id="A0A426Y587"/>
<dbReference type="PANTHER" id="PTHR37898">
    <property type="entry name" value="OS05G0540200 PROTEIN"/>
    <property type="match status" value="1"/>
</dbReference>
<protein>
    <submittedName>
        <fullName evidence="2">Uncharacterized protein</fullName>
    </submittedName>
</protein>
<dbReference type="InterPro" id="IPR037759">
    <property type="entry name" value="At4g29660-like"/>
</dbReference>
<keyword evidence="1" id="KW-0472">Membrane</keyword>
<organism evidence="2 3">
    <name type="scientific">Ensete ventricosum</name>
    <name type="common">Abyssinian banana</name>
    <name type="synonym">Musa ensete</name>
    <dbReference type="NCBI Taxonomy" id="4639"/>
    <lineage>
        <taxon>Eukaryota</taxon>
        <taxon>Viridiplantae</taxon>
        <taxon>Streptophyta</taxon>
        <taxon>Embryophyta</taxon>
        <taxon>Tracheophyta</taxon>
        <taxon>Spermatophyta</taxon>
        <taxon>Magnoliopsida</taxon>
        <taxon>Liliopsida</taxon>
        <taxon>Zingiberales</taxon>
        <taxon>Musaceae</taxon>
        <taxon>Ensete</taxon>
    </lineage>
</organism>
<reference evidence="2 3" key="1">
    <citation type="journal article" date="2014" name="Agronomy (Basel)">
        <title>A Draft Genome Sequence for Ensete ventricosum, the Drought-Tolerant Tree Against Hunger.</title>
        <authorList>
            <person name="Harrison J."/>
            <person name="Moore K.A."/>
            <person name="Paszkiewicz K."/>
            <person name="Jones T."/>
            <person name="Grant M."/>
            <person name="Ambacheew D."/>
            <person name="Muzemil S."/>
            <person name="Studholme D.J."/>
        </authorList>
    </citation>
    <scope>NUCLEOTIDE SEQUENCE [LARGE SCALE GENOMIC DNA]</scope>
</reference>
<comment type="caution">
    <text evidence="2">The sequence shown here is derived from an EMBL/GenBank/DDBJ whole genome shotgun (WGS) entry which is preliminary data.</text>
</comment>
<evidence type="ECO:0000313" key="2">
    <source>
        <dbReference type="EMBL" id="RRT46864.1"/>
    </source>
</evidence>
<gene>
    <name evidence="2" type="ORF">B296_00042195</name>
</gene>